<keyword evidence="3" id="KW-1185">Reference proteome</keyword>
<evidence type="ECO:0000313" key="2">
    <source>
        <dbReference type="EMBL" id="MBB6036765.1"/>
    </source>
</evidence>
<name>A0A841FLE1_9ACTN</name>
<reference evidence="2 3" key="1">
    <citation type="submission" date="2020-08" db="EMBL/GenBank/DDBJ databases">
        <title>Genomic Encyclopedia of Type Strains, Phase IV (KMG-IV): sequencing the most valuable type-strain genomes for metagenomic binning, comparative biology and taxonomic classification.</title>
        <authorList>
            <person name="Goeker M."/>
        </authorList>
    </citation>
    <scope>NUCLEOTIDE SEQUENCE [LARGE SCALE GENOMIC DNA]</scope>
    <source>
        <strain evidence="2 3">YIM 65646</strain>
    </source>
</reference>
<comment type="caution">
    <text evidence="2">The sequence shown here is derived from an EMBL/GenBank/DDBJ whole genome shotgun (WGS) entry which is preliminary data.</text>
</comment>
<proteinExistence type="predicted"/>
<dbReference type="RefSeq" id="WP_184789607.1">
    <property type="nucleotide sequence ID" value="NZ_BONT01000058.1"/>
</dbReference>
<sequence>MTLRGTFRAVTVDLAAAEAVWFDERVVRHASDGQRVTRTYTIPLPCARTAGGGPVEIPPSNGERRLPPPEPAALVSDPASGLMPPFPQDVRLAVTSR</sequence>
<organism evidence="2 3">
    <name type="scientific">Phytomonospora endophytica</name>
    <dbReference type="NCBI Taxonomy" id="714109"/>
    <lineage>
        <taxon>Bacteria</taxon>
        <taxon>Bacillati</taxon>
        <taxon>Actinomycetota</taxon>
        <taxon>Actinomycetes</taxon>
        <taxon>Micromonosporales</taxon>
        <taxon>Micromonosporaceae</taxon>
        <taxon>Phytomonospora</taxon>
    </lineage>
</organism>
<dbReference type="Proteomes" id="UP000548476">
    <property type="component" value="Unassembled WGS sequence"/>
</dbReference>
<dbReference type="EMBL" id="JACHGT010000010">
    <property type="protein sequence ID" value="MBB6036765.1"/>
    <property type="molecule type" value="Genomic_DNA"/>
</dbReference>
<evidence type="ECO:0000313" key="3">
    <source>
        <dbReference type="Proteomes" id="UP000548476"/>
    </source>
</evidence>
<evidence type="ECO:0000256" key="1">
    <source>
        <dbReference type="SAM" id="MobiDB-lite"/>
    </source>
</evidence>
<protein>
    <submittedName>
        <fullName evidence="2">Uncharacterized protein</fullName>
    </submittedName>
</protein>
<feature type="region of interest" description="Disordered" evidence="1">
    <location>
        <begin position="48"/>
        <end position="88"/>
    </location>
</feature>
<gene>
    <name evidence="2" type="ORF">HNR73_004638</name>
</gene>
<dbReference type="AlphaFoldDB" id="A0A841FLE1"/>
<accession>A0A841FLE1</accession>